<feature type="region of interest" description="Disordered" evidence="2">
    <location>
        <begin position="986"/>
        <end position="1023"/>
    </location>
</feature>
<dbReference type="GO" id="GO:0008017">
    <property type="term" value="F:microtubule binding"/>
    <property type="evidence" value="ECO:0007669"/>
    <property type="project" value="TreeGrafter"/>
</dbReference>
<keyword evidence="4" id="KW-1185">Reference proteome</keyword>
<dbReference type="RefSeq" id="XP_066926436.1">
    <property type="nucleotide sequence ID" value="XM_067070335.1"/>
</dbReference>
<dbReference type="GO" id="GO:0031122">
    <property type="term" value="P:cytoplasmic microtubule organization"/>
    <property type="evidence" value="ECO:0007669"/>
    <property type="project" value="TreeGrafter"/>
</dbReference>
<evidence type="ECO:0000313" key="4">
    <source>
        <dbReference type="Proteomes" id="UP000594262"/>
    </source>
</evidence>
<sequence>MSLRSGVTSHESWWQEPCMAYTTTDNYYNHGLTQQQAQNHGQTYYNQNGGLYAQSDCYSSSHSGYNAVNSPRSKTESSEAPRNCGFIEFFGEEFAGMEETFRSALLQYFSQVDKERQDLADELEKIRTDFCQYQRETQEKIESKDKIIRQLNEKGRSLATQFDQLKDELNDGELTRQQLISENNELQKQVMQENIVIPQLESELKTLTQENDYLKLLADDTKKLSQQENEIRQYANDLYKQKKICQQQSEKISKQAQAFQNLSKINDELCIKINQLAHLQNADRKLDDTTKQYNALAGEFHSLQSKHSNLSNNFEELKQLVDSLETEKNDARRGEKEMKDQYDGLNVEFGKKCRELEIVSLKHQDKERTNSDTQEQIRRLEEDNNELRKDKEHLHREIKNLRGDLDELVYEDNARNEDFDELRDHNNVLRMRCEEFTSKVKELTRENEENAERFESLRLKEEGYKHKIKCMESHSTGCDDSVQRMQIKVDRLVEREKKLEDEILSYVKKETESEQKCTLMYHNLETLKRNNETCNQQRAQLQQEIRSLESKLREYERLDIERKTEVELRQEIDVIRKQYEESESRRLMLQDEIFTLERGGPSTNQYKNQLYQSTSSIIYGASQSNGVFNGTSQSNEIFNTNSMEVFNNGKQSIENEEFKIFAQKKDEEIELLIDQKHRYQEECRLLLEEVQCLKGNYESIENKLDEHNLYIDDLTAQCSTLQDQIATRNRLIHEQEENIEELKVELDQHQENGDSIILNQELSTKEGEINELKEHCKNLQQVCKSQQTELIDIKTRLVSSEGCEETQNELLEEFNFLQQRLEQLEEENFELQQQRSTNNKAVTSSIDPELNDSLGSQPITGSLQPLSRQSEELKYRIRELEDQIEGYQGQIRQLQGNQQQHQQSIDYSFENDQVINKEKYLDLLDCMRNKELIITDLQEHINLLEQENYKFNSQGRIDSSVKNEMELSPVKVLSLRLPSPDLAAARKEPFSFKQKRSSLPPLPSKSNGDQSVNAKEKRARDSVGESEIRGKVIKLNAELLEKKMLITKYEEELKILKRRYDRLQETHKSTIDKNETIENEIIENRKRITDVQTKQSKTNAENESQYRKEIQTYRESSEKLQDQCKSLRREKDDLLERLSEQKSECRMLESNFEQSERQLSQWDKNNKVLEEECSRGASKCEKLQEEIVSYRDQIYELNRENDILRRDNETMRLNCETRLQKIEELNEIIDRLKREINDRVKSNEEAFDQIRAIEQDRNMLENKVNNQSITIEKLNDKCRSQHEEINRLNSKLKDWRLRIENESMENKELLAVKEINDQNTKYLESKLEESRSQLKENHEANIHLKDTNESLQNEIRKLNEELRYANIDVDNIKEQYTNENKNVENLEKLNKDINRENKKLMIEVVELKQKFGASTEESQCYKQVIVKVENEQKTLEKMLANTQQSNSELLNNNKTIKDELRVANTRIIELQEELEGGEKDRVVAENKLLSLEKEFEHATRDLHEENKELRGDLEKSQLMISEFEAILDQGQLDFDELDSQLERYRVENVELDQRLHDALKLQIRLQSEREELDRKVEVVMEDMTLMKENLDNERKFSHNWNKEKETLEILVDEFKSKEERYEQQITNLREESNTKLDLLEDKDLKIEKLEANIEILTTELGEVKQKLETSRRLSDAELKESCVDCGHANEGLEESCVDCGGNASTATLKESCVDCGVQDEEISALRKRADDLKRQLKEKEEQVDECVEIMRKMEGQKELADDHKTDLLIQMESIERELEDEKINHEKDVEDCLREISELRDHITDQEVANEKMAFDNRKYGHEMKEVIERNEYLEERLENILNETDLERNAMIETIAMLEEKVNNFEDGEVDELQHLRSAVRQLEGLRDQEEKDFEKALEASQKLIHSKDIEIQDLRADVLQLKTSLDEHENKNTELTKSMTSLENQEKMSKAKLLQDLREQEQSFMMLQERSSMEGEQKNSLKVDVERLTREVEDYREENKMMFQEHSKEKQQMQLRIEELLKHQYQCENLQQENENLKSDIEYFLSDRKDYQGRYQEISQLRAEIANLRFKQRRMEELNSENLKLKQEVKNLAPDVMDQSKNDFQLVSENRKLKLDIEKLRYESPNTELLKENEKLKIQLEAGKQNMSEVSGNQLVSENQRLKDRISTLESVSGGYPSVNELMDENQALKDELKQRKGLEMRQESGNQHLVVENQRLLKELEDAKRHQDTPRVPGGGSDSGYQHLIKENQRLTRELDELKRSQNTQGSSQQNLLRENQRLTRELEEARRHQDTPRAAGADKNYQNIIQENQRLTRELENAKRYQDTPRLAGGDSNQQHLVKENQKLKRDLENIKQQLESKSPYESQILNTLTRENQILKNDVQALEMLRSENLKLKSDLDSVNQRHPSMMMGRQNSGDNQELERLRRENQTRNQRESELSNENKMLKQELREIESKHITENEKLRTENKTLRKQVDDLFKKNQDLELSNISPVPTNVQRNGSLSFKQKAASFDNLAQASWNASSLKSSLSQSASVERLSPANQQKSQQPLSQSNSFERLSPNPNNQKPKQQPLSQSNSFDRPPLVNIQQRQQPLSQSNSFERLSQNPTNQKPKQQPLNQSNSFDRPPLVNIQQRQQTLNQSGIFDRFTKTTEKLQQQNSLSQSNSFERPSSSNQQKPQQTNNQWQSFDHLLPTNQNTRNTSPSPRLDSSFSSQTGTLKPMKVRFASQQDNKDIQTSPQIKSILNPFNGTSEPTNQNNWKSFPPQSSHDPWEKNTPRQPSKSPKKSPSSNVLNERPDVSQFSLIAFDDEEIVRENPKRDIPSGTSSLDVPSSRSGVKRTPSIKDNPFFEMDRSNSQSKSDRIQRSQSANSSPTKSSYQETRLPKDMLKFDMRPQSTEPTVVPRRGLDTTDEKEREKEIGNAFVKRLKGIFESSGR</sequence>
<dbReference type="PANTHER" id="PTHR18947">
    <property type="entry name" value="HOOK PROTEINS"/>
    <property type="match status" value="1"/>
</dbReference>
<feature type="coiled-coil region" evidence="1">
    <location>
        <begin position="662"/>
        <end position="947"/>
    </location>
</feature>
<feature type="region of interest" description="Disordered" evidence="2">
    <location>
        <begin position="2814"/>
        <end position="2920"/>
    </location>
</feature>
<dbReference type="GO" id="GO:0005737">
    <property type="term" value="C:cytoplasm"/>
    <property type="evidence" value="ECO:0007669"/>
    <property type="project" value="TreeGrafter"/>
</dbReference>
<feature type="compositionally biased region" description="Basic and acidic residues" evidence="2">
    <location>
        <begin position="2423"/>
        <end position="2440"/>
    </location>
</feature>
<protein>
    <submittedName>
        <fullName evidence="3">Uncharacterized protein</fullName>
    </submittedName>
</protein>
<feature type="region of interest" description="Disordered" evidence="2">
    <location>
        <begin position="2536"/>
        <end position="2627"/>
    </location>
</feature>
<dbReference type="GO" id="GO:0030705">
    <property type="term" value="P:cytoskeleton-dependent intracellular transport"/>
    <property type="evidence" value="ECO:0007669"/>
    <property type="project" value="TreeGrafter"/>
</dbReference>
<reference evidence="3" key="1">
    <citation type="submission" date="2021-01" db="UniProtKB">
        <authorList>
            <consortium name="EnsemblMetazoa"/>
        </authorList>
    </citation>
    <scope>IDENTIFICATION</scope>
</reference>
<proteinExistence type="predicted"/>
<feature type="compositionally biased region" description="Low complexity" evidence="2">
    <location>
        <begin position="2656"/>
        <end position="2688"/>
    </location>
</feature>
<organism evidence="3 4">
    <name type="scientific">Clytia hemisphaerica</name>
    <dbReference type="NCBI Taxonomy" id="252671"/>
    <lineage>
        <taxon>Eukaryota</taxon>
        <taxon>Metazoa</taxon>
        <taxon>Cnidaria</taxon>
        <taxon>Hydrozoa</taxon>
        <taxon>Hydroidolina</taxon>
        <taxon>Leptothecata</taxon>
        <taxon>Obeliida</taxon>
        <taxon>Clytiidae</taxon>
        <taxon>Clytia</taxon>
    </lineage>
</organism>
<feature type="compositionally biased region" description="Polar residues" evidence="2">
    <location>
        <begin position="2823"/>
        <end position="2835"/>
    </location>
</feature>
<feature type="coiled-coil region" evidence="1">
    <location>
        <begin position="1824"/>
        <end position="2090"/>
    </location>
</feature>
<evidence type="ECO:0000256" key="1">
    <source>
        <dbReference type="SAM" id="Coils"/>
    </source>
</evidence>
<dbReference type="PANTHER" id="PTHR18947:SF28">
    <property type="entry name" value="GIRDIN, ISOFORM A"/>
    <property type="match status" value="1"/>
</dbReference>
<feature type="coiled-coil region" evidence="1">
    <location>
        <begin position="1341"/>
        <end position="1666"/>
    </location>
</feature>
<dbReference type="Proteomes" id="UP000594262">
    <property type="component" value="Unplaced"/>
</dbReference>
<evidence type="ECO:0000256" key="2">
    <source>
        <dbReference type="SAM" id="MobiDB-lite"/>
    </source>
</evidence>
<feature type="compositionally biased region" description="Polar residues" evidence="2">
    <location>
        <begin position="2542"/>
        <end position="2559"/>
    </location>
</feature>
<feature type="compositionally biased region" description="Low complexity" evidence="2">
    <location>
        <begin position="2703"/>
        <end position="2714"/>
    </location>
</feature>
<feature type="compositionally biased region" description="Low complexity" evidence="2">
    <location>
        <begin position="2607"/>
        <end position="2621"/>
    </location>
</feature>
<feature type="region of interest" description="Disordered" evidence="2">
    <location>
        <begin position="2404"/>
        <end position="2448"/>
    </location>
</feature>
<feature type="region of interest" description="Disordered" evidence="2">
    <location>
        <begin position="2653"/>
        <end position="2797"/>
    </location>
</feature>
<feature type="region of interest" description="Disordered" evidence="2">
    <location>
        <begin position="2225"/>
        <end position="2245"/>
    </location>
</feature>
<dbReference type="GO" id="GO:0051959">
    <property type="term" value="F:dynein light intermediate chain binding"/>
    <property type="evidence" value="ECO:0007669"/>
    <property type="project" value="TreeGrafter"/>
</dbReference>
<feature type="compositionally biased region" description="Basic and acidic residues" evidence="2">
    <location>
        <begin position="2286"/>
        <end position="2295"/>
    </location>
</feature>
<feature type="coiled-coil region" evidence="1">
    <location>
        <begin position="1032"/>
        <end position="1305"/>
    </location>
</feature>
<feature type="coiled-coil region" evidence="1">
    <location>
        <begin position="109"/>
        <end position="237"/>
    </location>
</feature>
<dbReference type="GeneID" id="136813845"/>
<dbReference type="GO" id="GO:0005815">
    <property type="term" value="C:microtubule organizing center"/>
    <property type="evidence" value="ECO:0007669"/>
    <property type="project" value="TreeGrafter"/>
</dbReference>
<feature type="compositionally biased region" description="Low complexity" evidence="2">
    <location>
        <begin position="2780"/>
        <end position="2790"/>
    </location>
</feature>
<feature type="compositionally biased region" description="Polar residues" evidence="2">
    <location>
        <begin position="2727"/>
        <end position="2769"/>
    </location>
</feature>
<feature type="compositionally biased region" description="Basic and acidic residues" evidence="2">
    <location>
        <begin position="1014"/>
        <end position="1023"/>
    </location>
</feature>
<feature type="compositionally biased region" description="Low complexity" evidence="2">
    <location>
        <begin position="2561"/>
        <end position="2580"/>
    </location>
</feature>
<feature type="compositionally biased region" description="Basic and acidic residues" evidence="2">
    <location>
        <begin position="2882"/>
        <end position="2892"/>
    </location>
</feature>
<feature type="compositionally biased region" description="Polar residues" evidence="2">
    <location>
        <begin position="2865"/>
        <end position="2880"/>
    </location>
</feature>
<dbReference type="OrthoDB" id="10255522at2759"/>
<feature type="compositionally biased region" description="Basic and acidic residues" evidence="2">
    <location>
        <begin position="2905"/>
        <end position="2919"/>
    </location>
</feature>
<feature type="region of interest" description="Disordered" evidence="2">
    <location>
        <begin position="2286"/>
        <end position="2305"/>
    </location>
</feature>
<evidence type="ECO:0000313" key="3">
    <source>
        <dbReference type="EnsemblMetazoa" id="CLYHEMP003488.1"/>
    </source>
</evidence>
<feature type="compositionally biased region" description="Polar residues" evidence="2">
    <location>
        <begin position="2588"/>
        <end position="2606"/>
    </location>
</feature>
<dbReference type="EnsemblMetazoa" id="CLYHEMT003488.1">
    <property type="protein sequence ID" value="CLYHEMP003488.1"/>
    <property type="gene ID" value="CLYHEMG003488"/>
</dbReference>
<name>A0A7M5V741_9CNID</name>
<dbReference type="Gene3D" id="1.10.287.1490">
    <property type="match status" value="1"/>
</dbReference>
<keyword evidence="1" id="KW-0175">Coiled coil</keyword>
<feature type="coiled-coil region" evidence="1">
    <location>
        <begin position="1715"/>
        <end position="1795"/>
    </location>
</feature>
<accession>A0A7M5V741</accession>
<feature type="coiled-coil region" evidence="1">
    <location>
        <begin position="279"/>
        <end position="592"/>
    </location>
</feature>